<evidence type="ECO:0000313" key="3">
    <source>
        <dbReference type="EMBL" id="EGO21941.1"/>
    </source>
</evidence>
<proteinExistence type="predicted"/>
<feature type="domain" description="Thiaminase-2/PQQC" evidence="1">
    <location>
        <begin position="334"/>
        <end position="545"/>
    </location>
</feature>
<dbReference type="InterPro" id="IPR029056">
    <property type="entry name" value="Ribokinase-like"/>
</dbReference>
<dbReference type="GO" id="GO:0008902">
    <property type="term" value="F:hydroxymethylpyrimidine kinase activity"/>
    <property type="evidence" value="ECO:0007669"/>
    <property type="project" value="TreeGrafter"/>
</dbReference>
<dbReference type="Gene3D" id="1.20.910.10">
    <property type="entry name" value="Heme oxygenase-like"/>
    <property type="match status" value="1"/>
</dbReference>
<dbReference type="InterPro" id="IPR016084">
    <property type="entry name" value="Haem_Oase-like_multi-hlx"/>
</dbReference>
<reference evidence="3" key="1">
    <citation type="submission" date="2011-04" db="EMBL/GenBank/DDBJ databases">
        <title>Evolution of plant cell wall degrading machinery underlies the functional diversity of forest fungi.</title>
        <authorList>
            <consortium name="US DOE Joint Genome Institute (JGI-PGF)"/>
            <person name="Eastwood D.C."/>
            <person name="Floudas D."/>
            <person name="Binder M."/>
            <person name="Majcherczyk A."/>
            <person name="Schneider P."/>
            <person name="Aerts A."/>
            <person name="Asiegbu F.O."/>
            <person name="Baker S.E."/>
            <person name="Barry K."/>
            <person name="Bendiksby M."/>
            <person name="Blumentritt M."/>
            <person name="Coutinho P.M."/>
            <person name="Cullen D."/>
            <person name="Cullen D."/>
            <person name="Gathman A."/>
            <person name="Goodell B."/>
            <person name="Henrissat B."/>
            <person name="Ihrmark K."/>
            <person name="Kauserud H."/>
            <person name="Kohler A."/>
            <person name="LaButti K."/>
            <person name="Lapidus A."/>
            <person name="Lavin J.L."/>
            <person name="Lee Y.-H."/>
            <person name="Lindquist E."/>
            <person name="Lilly W."/>
            <person name="Lucas S."/>
            <person name="Morin E."/>
            <person name="Murat C."/>
            <person name="Oguiza J.A."/>
            <person name="Park J."/>
            <person name="Pisabarro A.G."/>
            <person name="Riley R."/>
            <person name="Rosling A."/>
            <person name="Salamov A."/>
            <person name="Schmidt O."/>
            <person name="Schmutz J."/>
            <person name="Skrede I."/>
            <person name="Stenlid J."/>
            <person name="Wiebenga A."/>
            <person name="Xie X."/>
            <person name="Kues U."/>
            <person name="Hibbett D.S."/>
            <person name="Hoffmeister D."/>
            <person name="Hogberg N."/>
            <person name="Martin F."/>
            <person name="Grigoriev I.V."/>
            <person name="Watkinson S.C."/>
        </authorList>
    </citation>
    <scope>NUCLEOTIDE SEQUENCE</scope>
    <source>
        <strain evidence="3">S7.9</strain>
    </source>
</reference>
<feature type="domain" description="Pyridoxamine kinase/Phosphomethylpyrimidine kinase" evidence="2">
    <location>
        <begin position="228"/>
        <end position="304"/>
    </location>
</feature>
<dbReference type="NCBIfam" id="TIGR00097">
    <property type="entry name" value="HMP-P_kinase"/>
    <property type="match status" value="1"/>
</dbReference>
<sequence length="547" mass="59950">MTLVLLTIAGTDSSGGAGIQADLKTFTAHRCYGASVITAMTAQNTTGVQAVHPSPPEFVAEQIRSVLSDINVDAIKTGMLYDTDNVLSVAKTLKQHYQSQTMIPLVCDPVCVSTSGHVLLHPDAIESMIIEIFPLSQLITPNIPEAKLLLSRSGLPDDITSLEEMLTAAQNLLSLGSRAVLLKGGHIPLTYQDLCRVTAANPRIIWAPDDIYDQNMEILQNGRIPAVDLVIDVLCQCSGEINLFPRPRLQSTNTHGTGCTLSAALTCQLGMGVDLAEATKKATAYTHLAIETAPSIGHGSGPLNHLHSILIRRIPLRSQTNPYPLTRSLIQGTASIWKGYVQHDFVKLLGKGILERGSFLHFIKQDYHYLKYYARAYALLATKSHAYDPISAAMETVVTVVRESSMHVEFCAQWGISQSVLENTPESPATTAYGAFLIDTGLQGDSMKLTMALMACLLGYGEVGLWLKKEACKPNSWVVWDGNPYLKWIEDYSGQDYQSAVRKGLETIETKAAADPPSEGRLEEWRQVWEKCTRLEKGFWDMAMNLS</sequence>
<dbReference type="InterPro" id="IPR004305">
    <property type="entry name" value="Thiaminase-2/PQQC"/>
</dbReference>
<dbReference type="CDD" id="cd19367">
    <property type="entry name" value="TenA_C_ScTHI20-like"/>
    <property type="match status" value="1"/>
</dbReference>
<evidence type="ECO:0008006" key="4">
    <source>
        <dbReference type="Google" id="ProtNLM"/>
    </source>
</evidence>
<evidence type="ECO:0000259" key="1">
    <source>
        <dbReference type="Pfam" id="PF03070"/>
    </source>
</evidence>
<dbReference type="AlphaFoldDB" id="F8P5Q4"/>
<dbReference type="GO" id="GO:0005829">
    <property type="term" value="C:cytosol"/>
    <property type="evidence" value="ECO:0007669"/>
    <property type="project" value="TreeGrafter"/>
</dbReference>
<dbReference type="Pfam" id="PF08543">
    <property type="entry name" value="Phos_pyr_kin"/>
    <property type="match status" value="2"/>
</dbReference>
<dbReference type="Gene3D" id="3.40.1190.20">
    <property type="match status" value="1"/>
</dbReference>
<dbReference type="HOGENOM" id="CLU_020520_2_1_1"/>
<dbReference type="PANTHER" id="PTHR20858">
    <property type="entry name" value="PHOSPHOMETHYLPYRIMIDINE KINASE"/>
    <property type="match status" value="1"/>
</dbReference>
<dbReference type="PANTHER" id="PTHR20858:SF17">
    <property type="entry name" value="HYDROXYMETHYLPYRIMIDINE_PHOSPHOMETHYLPYRIMIDINE KINASE THI20-RELATED"/>
    <property type="match status" value="1"/>
</dbReference>
<dbReference type="GO" id="GO:0009228">
    <property type="term" value="P:thiamine biosynthetic process"/>
    <property type="evidence" value="ECO:0007669"/>
    <property type="project" value="InterPro"/>
</dbReference>
<accession>F8P5Q4</accession>
<dbReference type="GeneID" id="18816790"/>
<dbReference type="Pfam" id="PF03070">
    <property type="entry name" value="TENA_THI-4"/>
    <property type="match status" value="1"/>
</dbReference>
<dbReference type="GO" id="GO:0008972">
    <property type="term" value="F:phosphomethylpyrimidine kinase activity"/>
    <property type="evidence" value="ECO:0007669"/>
    <property type="project" value="InterPro"/>
</dbReference>
<dbReference type="SUPFAM" id="SSF48613">
    <property type="entry name" value="Heme oxygenase-like"/>
    <property type="match status" value="1"/>
</dbReference>
<dbReference type="OrthoDB" id="10028886at2759"/>
<dbReference type="SUPFAM" id="SSF53613">
    <property type="entry name" value="Ribokinase-like"/>
    <property type="match status" value="1"/>
</dbReference>
<dbReference type="EMBL" id="GL945438">
    <property type="protein sequence ID" value="EGO21941.1"/>
    <property type="molecule type" value="Genomic_DNA"/>
</dbReference>
<dbReference type="KEGG" id="sla:SERLADRAFT_451941"/>
<dbReference type="Proteomes" id="UP000008064">
    <property type="component" value="Unassembled WGS sequence"/>
</dbReference>
<dbReference type="RefSeq" id="XP_007321727.1">
    <property type="nucleotide sequence ID" value="XM_007321665.1"/>
</dbReference>
<dbReference type="InterPro" id="IPR013749">
    <property type="entry name" value="PM/HMP-P_kinase-1"/>
</dbReference>
<protein>
    <recommendedName>
        <fullName evidence="4">Pyridoxamine kinase/Phosphomethylpyrimidine kinase domain-containing protein</fullName>
    </recommendedName>
</protein>
<name>F8P5Q4_SERL9</name>
<dbReference type="CDD" id="cd01169">
    <property type="entry name" value="HMPP_kinase"/>
    <property type="match status" value="1"/>
</dbReference>
<organism>
    <name type="scientific">Serpula lacrymans var. lacrymans (strain S7.9)</name>
    <name type="common">Dry rot fungus</name>
    <dbReference type="NCBI Taxonomy" id="578457"/>
    <lineage>
        <taxon>Eukaryota</taxon>
        <taxon>Fungi</taxon>
        <taxon>Dikarya</taxon>
        <taxon>Basidiomycota</taxon>
        <taxon>Agaricomycotina</taxon>
        <taxon>Agaricomycetes</taxon>
        <taxon>Agaricomycetidae</taxon>
        <taxon>Boletales</taxon>
        <taxon>Coniophorineae</taxon>
        <taxon>Serpulaceae</taxon>
        <taxon>Serpula</taxon>
    </lineage>
</organism>
<feature type="domain" description="Pyridoxamine kinase/Phosphomethylpyrimidine kinase" evidence="2">
    <location>
        <begin position="12"/>
        <end position="197"/>
    </location>
</feature>
<evidence type="ECO:0000259" key="2">
    <source>
        <dbReference type="Pfam" id="PF08543"/>
    </source>
</evidence>
<dbReference type="InterPro" id="IPR004399">
    <property type="entry name" value="HMP/HMP-P_kinase_dom"/>
</dbReference>
<gene>
    <name evidence="3" type="ORF">SERLADRAFT_451941</name>
</gene>